<dbReference type="EMBL" id="BNDS01000007">
    <property type="protein sequence ID" value="GHH98459.1"/>
    <property type="molecule type" value="Genomic_DNA"/>
</dbReference>
<evidence type="ECO:0000259" key="1">
    <source>
        <dbReference type="PROSITE" id="PS51707"/>
    </source>
</evidence>
<comment type="caution">
    <text evidence="2">The sequence shown here is derived from an EMBL/GenBank/DDBJ whole genome shotgun (WGS) entry which is preliminary data.</text>
</comment>
<accession>A0ABQ3N0J9</accession>
<dbReference type="SUPFAM" id="SSF55154">
    <property type="entry name" value="CYTH-like phosphatases"/>
    <property type="match status" value="1"/>
</dbReference>
<dbReference type="CDD" id="cd07762">
    <property type="entry name" value="CYTH-like_Pase_1"/>
    <property type="match status" value="1"/>
</dbReference>
<dbReference type="PROSITE" id="PS51707">
    <property type="entry name" value="CYTH"/>
    <property type="match status" value="1"/>
</dbReference>
<organism evidence="2 3">
    <name type="scientific">Neobacillus kokaensis</name>
    <dbReference type="NCBI Taxonomy" id="2759023"/>
    <lineage>
        <taxon>Bacteria</taxon>
        <taxon>Bacillati</taxon>
        <taxon>Bacillota</taxon>
        <taxon>Bacilli</taxon>
        <taxon>Bacillales</taxon>
        <taxon>Bacillaceae</taxon>
        <taxon>Neobacillus</taxon>
    </lineage>
</organism>
<dbReference type="InterPro" id="IPR023577">
    <property type="entry name" value="CYTH_domain"/>
</dbReference>
<evidence type="ECO:0000313" key="2">
    <source>
        <dbReference type="EMBL" id="GHH98459.1"/>
    </source>
</evidence>
<dbReference type="Pfam" id="PF01928">
    <property type="entry name" value="CYTH"/>
    <property type="match status" value="1"/>
</dbReference>
<dbReference type="InterPro" id="IPR009195">
    <property type="entry name" value="Uncharacterised_YjbK"/>
</dbReference>
<feature type="domain" description="CYTH" evidence="1">
    <location>
        <begin position="10"/>
        <end position="198"/>
    </location>
</feature>
<name>A0ABQ3N0J9_9BACI</name>
<dbReference type="InterPro" id="IPR033469">
    <property type="entry name" value="CYTH-like_dom_sf"/>
</dbReference>
<evidence type="ECO:0000313" key="3">
    <source>
        <dbReference type="Proteomes" id="UP000637074"/>
    </source>
</evidence>
<sequence length="202" mass="23843">MKGLILMTQNLEIEFKNMLTKQEYEMLLQAFHIDKKEIFTQENHYFDTLKFSLKNIGSALRIRRKKDQFEMTLKQPAPVGLLETNQLLSREEAAEAIQAGKLPTGKIEEILEENSVQLADIQYFGSLVTNRVEVEYEIGLLVLDHSLYLNREDYELEFEVEDYPKGKEVFHKLLKHYGIPIRETENKIRRFYQEKYEQTSSS</sequence>
<dbReference type="SMART" id="SM01118">
    <property type="entry name" value="CYTH"/>
    <property type="match status" value="1"/>
</dbReference>
<proteinExistence type="predicted"/>
<keyword evidence="3" id="KW-1185">Reference proteome</keyword>
<dbReference type="Proteomes" id="UP000637074">
    <property type="component" value="Unassembled WGS sequence"/>
</dbReference>
<reference evidence="2 3" key="1">
    <citation type="journal article" date="2022" name="Int. J. Syst. Evol. Microbiol.">
        <title>Neobacillus kokaensis sp. nov., isolated from soil.</title>
        <authorList>
            <person name="Yuki K."/>
            <person name="Matsubara H."/>
            <person name="Yamaguchi S."/>
        </authorList>
    </citation>
    <scope>NUCLEOTIDE SEQUENCE [LARGE SCALE GENOMIC DNA]</scope>
    <source>
        <strain evidence="2 3">LOB 377</strain>
    </source>
</reference>
<dbReference type="Gene3D" id="2.40.320.10">
    <property type="entry name" value="Hypothetical Protein Pfu-838710-001"/>
    <property type="match status" value="1"/>
</dbReference>
<dbReference type="PIRSF" id="PIRSF012526">
    <property type="entry name" value="CYTH_UCP012526"/>
    <property type="match status" value="1"/>
</dbReference>
<gene>
    <name evidence="2" type="primary">yjbK</name>
    <name evidence="2" type="ORF">AM1BK_20020</name>
</gene>
<protein>
    <submittedName>
        <fullName evidence="2">Triphosphatase YjbK</fullName>
    </submittedName>
</protein>